<dbReference type="InterPro" id="IPR028259">
    <property type="entry name" value="AP2-like_int_N"/>
</dbReference>
<organism evidence="8 9">
    <name type="scientific">Paenibacillus larvae subsp. larvae</name>
    <dbReference type="NCBI Taxonomy" id="147375"/>
    <lineage>
        <taxon>Bacteria</taxon>
        <taxon>Bacillati</taxon>
        <taxon>Bacillota</taxon>
        <taxon>Bacilli</taxon>
        <taxon>Bacillales</taxon>
        <taxon>Paenibacillaceae</taxon>
        <taxon>Paenibacillus</taxon>
    </lineage>
</organism>
<dbReference type="InterPro" id="IPR050090">
    <property type="entry name" value="Tyrosine_recombinase_XerCD"/>
</dbReference>
<sequence length="395" mass="46014" precursor="true">MKGSFRRRGCTCKKKRCTCGSKWTYRYSIIDPATGKRKQKETSGFATKAEAEQEALRIQGELQQGTYIEEKNTTFQEFALEWLSGYEKSGKVKQSTIDIRKSKLRYLTKHFGGIKIKDISKLMYQRFLDELAQNLARKTVSSIHEVGSLIFKKAVELEIISKDITEHVEIPKKIETVEDLENQEELPRYLEKEELKQFLKSAKESINPLDFPIFLILAYTGLRIGELCALKWRDVNFEEQTLSITKTIYNRRNKSGDYLLHTPKTRSSKRIIDVDDLVLDVLKQYRRSQKVVNLDDRENHFIFTDDKKSGPLTTYYIYRRMQKLLKKSGIKHRISPHSLRHTHTSLLAEAGVSLEVIQHRLGHQNDRITRNIYLHVTKPKRKEASQKFAKLMGGI</sequence>
<dbReference type="InterPro" id="IPR044068">
    <property type="entry name" value="CB"/>
</dbReference>
<feature type="domain" description="Tyr recombinase" evidence="6">
    <location>
        <begin position="185"/>
        <end position="386"/>
    </location>
</feature>
<dbReference type="CDD" id="cd01189">
    <property type="entry name" value="INT_ICEBs1_C_like"/>
    <property type="match status" value="1"/>
</dbReference>
<dbReference type="Pfam" id="PF00589">
    <property type="entry name" value="Phage_integrase"/>
    <property type="match status" value="1"/>
</dbReference>
<keyword evidence="4" id="KW-0233">DNA recombination</keyword>
<accession>A0A6C0QMX0</accession>
<name>A0A6C0QMX0_9BACL</name>
<evidence type="ECO:0000313" key="8">
    <source>
        <dbReference type="EMBL" id="QHZ49900.1"/>
    </source>
</evidence>
<dbReference type="SUPFAM" id="SSF56349">
    <property type="entry name" value="DNA breaking-rejoining enzymes"/>
    <property type="match status" value="1"/>
</dbReference>
<reference evidence="8 9" key="1">
    <citation type="journal article" date="2020" name="Int. J. Med. Microbiol.">
        <title>Discovery of Paenibacillus larvae ERIC V: Phenotypic and genomic comparison to genotypes ERIC I-IV reveal different inventories of virulence factors which correlate with epidemiological prevalences of American Foulbrood.</title>
        <authorList>
            <person name="Beims H."/>
            <person name="Bunk B."/>
            <person name="Erler S."/>
            <person name="Mohr K.I."/>
            <person name="Sproer C."/>
            <person name="Pradella S."/>
            <person name="Gunther G."/>
            <person name="Rohde M."/>
            <person name="von der Ohe W."/>
            <person name="Steinert M."/>
        </authorList>
    </citation>
    <scope>NUCLEOTIDE SEQUENCE [LARGE SCALE GENOMIC DNA]</scope>
    <source>
        <strain evidence="8">Eric_V</strain>
    </source>
</reference>
<dbReference type="Pfam" id="PF14657">
    <property type="entry name" value="Arm-DNA-bind_4"/>
    <property type="match status" value="1"/>
</dbReference>
<dbReference type="AlphaFoldDB" id="A0A6C0QMX0"/>
<dbReference type="PANTHER" id="PTHR30349:SF64">
    <property type="entry name" value="PROPHAGE INTEGRASE INTD-RELATED"/>
    <property type="match status" value="1"/>
</dbReference>
<comment type="similarity">
    <text evidence="1">Belongs to the 'phage' integrase family.</text>
</comment>
<dbReference type="InterPro" id="IPR013762">
    <property type="entry name" value="Integrase-like_cat_sf"/>
</dbReference>
<keyword evidence="2" id="KW-0229">DNA integration</keyword>
<evidence type="ECO:0000256" key="5">
    <source>
        <dbReference type="PROSITE-ProRule" id="PRU01248"/>
    </source>
</evidence>
<protein>
    <submittedName>
        <fullName evidence="8">Integrase Int</fullName>
    </submittedName>
</protein>
<dbReference type="Pfam" id="PF14659">
    <property type="entry name" value="Phage_int_SAM_3"/>
    <property type="match status" value="1"/>
</dbReference>
<dbReference type="EMBL" id="CP019717">
    <property type="protein sequence ID" value="QHZ49900.1"/>
    <property type="molecule type" value="Genomic_DNA"/>
</dbReference>
<dbReference type="InterPro" id="IPR010998">
    <property type="entry name" value="Integrase_recombinase_N"/>
</dbReference>
<dbReference type="PANTHER" id="PTHR30349">
    <property type="entry name" value="PHAGE INTEGRASE-RELATED"/>
    <property type="match status" value="1"/>
</dbReference>
<dbReference type="Gene3D" id="1.10.443.10">
    <property type="entry name" value="Intergrase catalytic core"/>
    <property type="match status" value="1"/>
</dbReference>
<dbReference type="GO" id="GO:0006310">
    <property type="term" value="P:DNA recombination"/>
    <property type="evidence" value="ECO:0007669"/>
    <property type="project" value="UniProtKB-KW"/>
</dbReference>
<dbReference type="PROSITE" id="PS51900">
    <property type="entry name" value="CB"/>
    <property type="match status" value="1"/>
</dbReference>
<dbReference type="GO" id="GO:0015074">
    <property type="term" value="P:DNA integration"/>
    <property type="evidence" value="ECO:0007669"/>
    <property type="project" value="UniProtKB-KW"/>
</dbReference>
<dbReference type="InterPro" id="IPR004107">
    <property type="entry name" value="Integrase_SAM-like_N"/>
</dbReference>
<keyword evidence="3 5" id="KW-0238">DNA-binding</keyword>
<proteinExistence type="inferred from homology"/>
<gene>
    <name evidence="8" type="primary">int_1</name>
    <name evidence="8" type="ORF">ERICV_00719</name>
</gene>
<dbReference type="GO" id="GO:0003677">
    <property type="term" value="F:DNA binding"/>
    <property type="evidence" value="ECO:0007669"/>
    <property type="project" value="UniProtKB-UniRule"/>
</dbReference>
<dbReference type="RefSeq" id="WP_172422850.1">
    <property type="nucleotide sequence ID" value="NZ_CP019717.1"/>
</dbReference>
<dbReference type="Proteomes" id="UP000464330">
    <property type="component" value="Chromosome"/>
</dbReference>
<evidence type="ECO:0000313" key="9">
    <source>
        <dbReference type="Proteomes" id="UP000464330"/>
    </source>
</evidence>
<evidence type="ECO:0000259" key="6">
    <source>
        <dbReference type="PROSITE" id="PS51898"/>
    </source>
</evidence>
<evidence type="ECO:0000256" key="4">
    <source>
        <dbReference type="ARBA" id="ARBA00023172"/>
    </source>
</evidence>
<feature type="domain" description="Core-binding (CB)" evidence="7">
    <location>
        <begin position="73"/>
        <end position="155"/>
    </location>
</feature>
<dbReference type="InterPro" id="IPR002104">
    <property type="entry name" value="Integrase_catalytic"/>
</dbReference>
<evidence type="ECO:0000259" key="7">
    <source>
        <dbReference type="PROSITE" id="PS51900"/>
    </source>
</evidence>
<evidence type="ECO:0000256" key="2">
    <source>
        <dbReference type="ARBA" id="ARBA00022908"/>
    </source>
</evidence>
<dbReference type="PROSITE" id="PS51898">
    <property type="entry name" value="TYR_RECOMBINASE"/>
    <property type="match status" value="1"/>
</dbReference>
<evidence type="ECO:0000256" key="1">
    <source>
        <dbReference type="ARBA" id="ARBA00008857"/>
    </source>
</evidence>
<dbReference type="InterPro" id="IPR011010">
    <property type="entry name" value="DNA_brk_join_enz"/>
</dbReference>
<evidence type="ECO:0000256" key="3">
    <source>
        <dbReference type="ARBA" id="ARBA00023125"/>
    </source>
</evidence>
<dbReference type="Gene3D" id="1.10.150.130">
    <property type="match status" value="1"/>
</dbReference>